<dbReference type="InterPro" id="IPR050534">
    <property type="entry name" value="Coronavir_polyprotein_1ab"/>
</dbReference>
<dbReference type="InterPro" id="IPR027417">
    <property type="entry name" value="P-loop_NTPase"/>
</dbReference>
<feature type="compositionally biased region" description="Low complexity" evidence="3">
    <location>
        <begin position="393"/>
        <end position="406"/>
    </location>
</feature>
<feature type="region of interest" description="Disordered" evidence="3">
    <location>
        <begin position="386"/>
        <end position="412"/>
    </location>
</feature>
<dbReference type="GO" id="GO:0003678">
    <property type="term" value="F:DNA helicase activity"/>
    <property type="evidence" value="ECO:0007669"/>
    <property type="project" value="UniProtKB-ARBA"/>
</dbReference>
<dbReference type="PANTHER" id="PTHR43788:SF6">
    <property type="entry name" value="DNA HELICASE B"/>
    <property type="match status" value="1"/>
</dbReference>
<dbReference type="Gene3D" id="3.40.50.300">
    <property type="entry name" value="P-loop containing nucleotide triphosphate hydrolases"/>
    <property type="match status" value="2"/>
</dbReference>
<dbReference type="PANTHER" id="PTHR43788">
    <property type="entry name" value="DNA2/NAM7 HELICASE FAMILY MEMBER"/>
    <property type="match status" value="1"/>
</dbReference>
<dbReference type="SUPFAM" id="SSF52540">
    <property type="entry name" value="P-loop containing nucleoside triphosphate hydrolases"/>
    <property type="match status" value="2"/>
</dbReference>
<dbReference type="InterPro" id="IPR027785">
    <property type="entry name" value="UvrD-like_helicase_C"/>
</dbReference>
<proteinExistence type="predicted"/>
<accession>A0A6C0JKK6</accession>
<dbReference type="GO" id="GO:0005524">
    <property type="term" value="F:ATP binding"/>
    <property type="evidence" value="ECO:0007669"/>
    <property type="project" value="UniProtKB-KW"/>
</dbReference>
<organism evidence="5">
    <name type="scientific">viral metagenome</name>
    <dbReference type="NCBI Taxonomy" id="1070528"/>
    <lineage>
        <taxon>unclassified sequences</taxon>
        <taxon>metagenomes</taxon>
        <taxon>organismal metagenomes</taxon>
    </lineage>
</organism>
<name>A0A6C0JKK6_9ZZZZ</name>
<feature type="domain" description="UvrD-like helicase C-terminal" evidence="4">
    <location>
        <begin position="751"/>
        <end position="797"/>
    </location>
</feature>
<dbReference type="AlphaFoldDB" id="A0A6C0JKK6"/>
<evidence type="ECO:0000256" key="2">
    <source>
        <dbReference type="ARBA" id="ARBA00022840"/>
    </source>
</evidence>
<evidence type="ECO:0000256" key="1">
    <source>
        <dbReference type="ARBA" id="ARBA00022741"/>
    </source>
</evidence>
<evidence type="ECO:0000256" key="3">
    <source>
        <dbReference type="SAM" id="MobiDB-lite"/>
    </source>
</evidence>
<evidence type="ECO:0000259" key="4">
    <source>
        <dbReference type="Pfam" id="PF13538"/>
    </source>
</evidence>
<protein>
    <recommendedName>
        <fullName evidence="4">UvrD-like helicase C-terminal domain-containing protein</fullName>
    </recommendedName>
</protein>
<keyword evidence="1" id="KW-0547">Nucleotide-binding</keyword>
<dbReference type="Pfam" id="PF13604">
    <property type="entry name" value="AAA_30"/>
    <property type="match status" value="1"/>
</dbReference>
<dbReference type="Pfam" id="PF13538">
    <property type="entry name" value="UvrD_C_2"/>
    <property type="match status" value="1"/>
</dbReference>
<sequence>MKRQLRYGTNVVYNGEIYRITSAANSDGVKICSLKTNDTITVKKTKLVATPHDKFELIKYKKNYYIVRNITCGANGIPVYDLDFANKFYDKNSKIDSIQSNDPGIQNIPSYLQEKLSSFLKFVDRYNLTINYLNKKQMGAYQFLDCSELENTMNDLIMRCKLNTNQLSKIEHTLKKTQNPAFQIHLLTLKPFEFITQELQLISFDKAEKIAAEFGLHVDFKTKCEKWTYCLFNEEKTFYIRKFKYIDKFKKFCESRNETEVKYLNYIENNVIIDKIIEGKEYKTTKKLLEMEREMTDAIMDMFYDVNYEISTEEIQNEINKFEEKRRFQTKNPAYTLEEEQKNSVIKSIQNKLSIITGYPGTGKTEIVRCITTALHNLFAKNNTNAMEEGKNNNDNSTSDKSSISDSDNDNPFSEYEYDANRCHEIEETDCETKSETDDEEFNKYVDPKTIALLAPTGLAFLNLQRSIESGNYNDKISGTCHKVLYNIFQNIKFHKDITTCNCKDKINCKYRNLKIKLVVIDETSMLDTFIFYEILQLCRYFNARLIIIGDVNQLPSIGPGTVLKNLINSNCFDVTKLTNIKRQNAGSLVNTIKKMHTDIITTTKFKDDSMSIQPIKEFILNSKINRELLVDLIQINQITKDNARFITYFNSDKYLFNTVEINNLLQDIYNPNGSIIPSNSKFENKLIFKISDKIIRTENDYSSEKMRANGEEARIIDFDGRLITIQYSGAEDKPETIGINELYENFKLNYCTTIHSAQGSQYDNVIFFVQPGQSYIIDKTSVYTAISRAKNKCIVISAKDDFIKCQENNKNIDNKVSLFMRESNSYEM</sequence>
<dbReference type="EMBL" id="MN740394">
    <property type="protein sequence ID" value="QHU04154.1"/>
    <property type="molecule type" value="Genomic_DNA"/>
</dbReference>
<evidence type="ECO:0000313" key="5">
    <source>
        <dbReference type="EMBL" id="QHU04154.1"/>
    </source>
</evidence>
<dbReference type="CDD" id="cd18809">
    <property type="entry name" value="SF1_C_RecD"/>
    <property type="match status" value="1"/>
</dbReference>
<reference evidence="5" key="1">
    <citation type="journal article" date="2020" name="Nature">
        <title>Giant virus diversity and host interactions through global metagenomics.</title>
        <authorList>
            <person name="Schulz F."/>
            <person name="Roux S."/>
            <person name="Paez-Espino D."/>
            <person name="Jungbluth S."/>
            <person name="Walsh D.A."/>
            <person name="Denef V.J."/>
            <person name="McMahon K.D."/>
            <person name="Konstantinidis K.T."/>
            <person name="Eloe-Fadrosh E.A."/>
            <person name="Kyrpides N.C."/>
            <person name="Woyke T."/>
        </authorList>
    </citation>
    <scope>NUCLEOTIDE SEQUENCE</scope>
    <source>
        <strain evidence="5">GVMAG-M-3300027708-39</strain>
    </source>
</reference>
<dbReference type="Gene3D" id="2.30.30.940">
    <property type="match status" value="1"/>
</dbReference>
<keyword evidence="2" id="KW-0067">ATP-binding</keyword>